<dbReference type="AlphaFoldDB" id="A0A562LMU3"/>
<proteinExistence type="predicted"/>
<protein>
    <submittedName>
        <fullName evidence="1">Uncharacterized protein</fullName>
    </submittedName>
</protein>
<comment type="caution">
    <text evidence="1">The sequence shown here is derived from an EMBL/GenBank/DDBJ whole genome shotgun (WGS) entry which is preliminary data.</text>
</comment>
<reference evidence="1 2" key="1">
    <citation type="journal article" date="2015" name="Stand. Genomic Sci.">
        <title>Genomic Encyclopedia of Bacterial and Archaeal Type Strains, Phase III: the genomes of soil and plant-associated and newly described type strains.</title>
        <authorList>
            <person name="Whitman W.B."/>
            <person name="Woyke T."/>
            <person name="Klenk H.P."/>
            <person name="Zhou Y."/>
            <person name="Lilburn T.G."/>
            <person name="Beck B.J."/>
            <person name="De Vos P."/>
            <person name="Vandamme P."/>
            <person name="Eisen J.A."/>
            <person name="Garrity G."/>
            <person name="Hugenholtz P."/>
            <person name="Kyrpides N.C."/>
        </authorList>
    </citation>
    <scope>NUCLEOTIDE SEQUENCE [LARGE SCALE GENOMIC DNA]</scope>
    <source>
        <strain evidence="1 2">CGMCC 1.10947</strain>
    </source>
</reference>
<name>A0A562LMU3_9BRAD</name>
<dbReference type="EMBL" id="VLKL01000003">
    <property type="protein sequence ID" value="TWI08913.1"/>
    <property type="molecule type" value="Genomic_DNA"/>
</dbReference>
<accession>A0A562LMU3</accession>
<evidence type="ECO:0000313" key="2">
    <source>
        <dbReference type="Proteomes" id="UP000317176"/>
    </source>
</evidence>
<gene>
    <name evidence="1" type="ORF">IQ17_01738</name>
</gene>
<keyword evidence="2" id="KW-1185">Reference proteome</keyword>
<dbReference type="OrthoDB" id="8254736at2"/>
<dbReference type="Proteomes" id="UP000317176">
    <property type="component" value="Unassembled WGS sequence"/>
</dbReference>
<dbReference type="RefSeq" id="WP_145630137.1">
    <property type="nucleotide sequence ID" value="NZ_CP088014.1"/>
</dbReference>
<evidence type="ECO:0000313" key="1">
    <source>
        <dbReference type="EMBL" id="TWI08913.1"/>
    </source>
</evidence>
<sequence length="206" mass="22323">MTAISAFRSEHAVHVFSDGLWCDSASGKPGGIGTKVYTIPQNNCIFATTGHVAVPTLLSAQLLENQFAELPSLAEAMPDLIKMCSTRTKALGQNLTGRCDVVLAGWSENTGPLIHLVECHFEHGIFKGRAVDRYIRPTVDASDMQSPEDGLRLLEKQRAAQFYQPDAGTFGGATVTGLVGGFAQHTQVDAEGIRIQVLKRWPDEIE</sequence>
<organism evidence="1 2">
    <name type="scientific">Bradyrhizobium daqingense</name>
    <dbReference type="NCBI Taxonomy" id="993502"/>
    <lineage>
        <taxon>Bacteria</taxon>
        <taxon>Pseudomonadati</taxon>
        <taxon>Pseudomonadota</taxon>
        <taxon>Alphaproteobacteria</taxon>
        <taxon>Hyphomicrobiales</taxon>
        <taxon>Nitrobacteraceae</taxon>
        <taxon>Bradyrhizobium</taxon>
    </lineage>
</organism>